<feature type="region of interest" description="Disordered" evidence="1">
    <location>
        <begin position="77"/>
        <end position="124"/>
    </location>
</feature>
<accession>A0AAV5GML6</accession>
<dbReference type="AlphaFoldDB" id="A0AAV5GML6"/>
<comment type="caution">
    <text evidence="2">The sequence shown here is derived from an EMBL/GenBank/DDBJ whole genome shotgun (WGS) entry which is preliminary data.</text>
</comment>
<reference evidence="2 3" key="1">
    <citation type="submission" date="2021-12" db="EMBL/GenBank/DDBJ databases">
        <title>High titer production of polyol ester of fatty acids by Rhodotorula paludigena BS15 towards product separation-free biomass refinery.</title>
        <authorList>
            <person name="Mano J."/>
            <person name="Ono H."/>
            <person name="Tanaka T."/>
            <person name="Naito K."/>
            <person name="Sushida H."/>
            <person name="Ike M."/>
            <person name="Tokuyasu K."/>
            <person name="Kitaoka M."/>
        </authorList>
    </citation>
    <scope>NUCLEOTIDE SEQUENCE [LARGE SCALE GENOMIC DNA]</scope>
    <source>
        <strain evidence="2 3">BS15</strain>
    </source>
</reference>
<dbReference type="EMBL" id="BQKY01000008">
    <property type="protein sequence ID" value="GJN91135.1"/>
    <property type="molecule type" value="Genomic_DNA"/>
</dbReference>
<name>A0AAV5GML6_9BASI</name>
<proteinExistence type="predicted"/>
<protein>
    <submittedName>
        <fullName evidence="2">Uncharacterized protein</fullName>
    </submittedName>
</protein>
<feature type="compositionally biased region" description="Polar residues" evidence="1">
    <location>
        <begin position="86"/>
        <end position="96"/>
    </location>
</feature>
<keyword evidence="3" id="KW-1185">Reference proteome</keyword>
<evidence type="ECO:0000256" key="1">
    <source>
        <dbReference type="SAM" id="MobiDB-lite"/>
    </source>
</evidence>
<gene>
    <name evidence="2" type="ORF">Rhopal_004153-T1</name>
</gene>
<dbReference type="Proteomes" id="UP001342314">
    <property type="component" value="Unassembled WGS sequence"/>
</dbReference>
<organism evidence="2 3">
    <name type="scientific">Rhodotorula paludigena</name>
    <dbReference type="NCBI Taxonomy" id="86838"/>
    <lineage>
        <taxon>Eukaryota</taxon>
        <taxon>Fungi</taxon>
        <taxon>Dikarya</taxon>
        <taxon>Basidiomycota</taxon>
        <taxon>Pucciniomycotina</taxon>
        <taxon>Microbotryomycetes</taxon>
        <taxon>Sporidiobolales</taxon>
        <taxon>Sporidiobolaceae</taxon>
        <taxon>Rhodotorula</taxon>
    </lineage>
</organism>
<feature type="compositionally biased region" description="Low complexity" evidence="1">
    <location>
        <begin position="97"/>
        <end position="124"/>
    </location>
</feature>
<sequence>MSASLARSVFRPTPRTAQTVNKATSCPVSRIFGPAASSSTSTSARTANAIAHITVGAAVVASAVSFAQHPDPLVFDHPPRSALGLTPSQHIANRQMATAARAPASRTTSSSASPPSSPSLRSLSSTTASAASLTAEWTSDLRLAGVIGRSLSGH</sequence>
<evidence type="ECO:0000313" key="3">
    <source>
        <dbReference type="Proteomes" id="UP001342314"/>
    </source>
</evidence>
<evidence type="ECO:0000313" key="2">
    <source>
        <dbReference type="EMBL" id="GJN91135.1"/>
    </source>
</evidence>